<dbReference type="Proteomes" id="UP000467201">
    <property type="component" value="Chromosome"/>
</dbReference>
<dbReference type="SUPFAM" id="SSF56112">
    <property type="entry name" value="Protein kinase-like (PK-like)"/>
    <property type="match status" value="1"/>
</dbReference>
<protein>
    <recommendedName>
        <fullName evidence="3">AAA family ATPase</fullName>
    </recommendedName>
</protein>
<proteinExistence type="predicted"/>
<dbReference type="Pfam" id="PF13671">
    <property type="entry name" value="AAA_33"/>
    <property type="match status" value="1"/>
</dbReference>
<dbReference type="InterPro" id="IPR011009">
    <property type="entry name" value="Kinase-like_dom_sf"/>
</dbReference>
<dbReference type="InterPro" id="IPR027417">
    <property type="entry name" value="P-loop_NTPase"/>
</dbReference>
<reference evidence="1 2" key="1">
    <citation type="journal article" date="2019" name="Emerg. Microbes Infect.">
        <title>Comprehensive subspecies identification of 175 nontuberculous mycobacteria species based on 7547 genomic profiles.</title>
        <authorList>
            <person name="Matsumoto Y."/>
            <person name="Kinjo T."/>
            <person name="Motooka D."/>
            <person name="Nabeya D."/>
            <person name="Jung N."/>
            <person name="Uechi K."/>
            <person name="Horii T."/>
            <person name="Iida T."/>
            <person name="Fujita J."/>
            <person name="Nakamura S."/>
        </authorList>
    </citation>
    <scope>NUCLEOTIDE SEQUENCE [LARGE SCALE GENOMIC DNA]</scope>
    <source>
        <strain evidence="1 2">JCM 12405</strain>
    </source>
</reference>
<organism evidence="1 2">
    <name type="scientific">Mycolicibacterium doricum</name>
    <dbReference type="NCBI Taxonomy" id="126673"/>
    <lineage>
        <taxon>Bacteria</taxon>
        <taxon>Bacillati</taxon>
        <taxon>Actinomycetota</taxon>
        <taxon>Actinomycetes</taxon>
        <taxon>Mycobacteriales</taxon>
        <taxon>Mycobacteriaceae</taxon>
        <taxon>Mycolicibacterium</taxon>
    </lineage>
</organism>
<dbReference type="RefSeq" id="WP_372507544.1">
    <property type="nucleotide sequence ID" value="NZ_AP022605.1"/>
</dbReference>
<dbReference type="InterPro" id="IPR052732">
    <property type="entry name" value="Cell-binding_unc_protein"/>
</dbReference>
<dbReference type="KEGG" id="mdr:MDOR_06780"/>
<dbReference type="AlphaFoldDB" id="A0A7I7VMI2"/>
<dbReference type="PANTHER" id="PTHR43883:SF1">
    <property type="entry name" value="GLUCONOKINASE"/>
    <property type="match status" value="1"/>
</dbReference>
<sequence length="491" mass="52626">MEDNAAAEAAQVADLAAEVHETHTGVVVLLGDKAYKVKKPVVTDFLDFRTAGQREAVCAREVALNSRLAPGSYLGVAHLQSPGHDAPEPVVVMHRYPDDYRLRSMVARGEPTEHHLTRLASTLARFHATAERSTEIDACATTAAVGERWCENLTELDHHADTVSAGAVDEIRRLALRYLDGRAPLFAGRIADRRIVDGHGDLIADDVFCTPDGPIALDCLEFDDRLRFVDGIDDAAFLAMDLEFLGRRDLADHFLGQYLQLAGDTAPRSLIDFYIAYRAVVRAKVDCIRVAQGRSGAAADARRHLELAAHHLRAATVRLVLVGGGPGTGKTTLSEALGDSVGAQVISTDNVRRELQGSGTLHGDAGALDSGLYSPDNVALVYDTVLARAAALLAHGESVILDGTWRDPRQRRAARRCAEEAFAVLVELACATGLSAAQERIERRSATASDATPELAAGITAPVWSGAHRVDTGRPLADSVAEAQQICCLAF</sequence>
<gene>
    <name evidence="1" type="ORF">MDOR_06780</name>
</gene>
<evidence type="ECO:0000313" key="1">
    <source>
        <dbReference type="EMBL" id="BBZ06509.1"/>
    </source>
</evidence>
<dbReference type="SUPFAM" id="SSF52540">
    <property type="entry name" value="P-loop containing nucleoside triphosphate hydrolases"/>
    <property type="match status" value="1"/>
</dbReference>
<evidence type="ECO:0000313" key="2">
    <source>
        <dbReference type="Proteomes" id="UP000467201"/>
    </source>
</evidence>
<dbReference type="Gene3D" id="3.40.50.300">
    <property type="entry name" value="P-loop containing nucleotide triphosphate hydrolases"/>
    <property type="match status" value="1"/>
</dbReference>
<dbReference type="EMBL" id="AP022605">
    <property type="protein sequence ID" value="BBZ06509.1"/>
    <property type="molecule type" value="Genomic_DNA"/>
</dbReference>
<accession>A0A7I7VMI2</accession>
<name>A0A7I7VMI2_9MYCO</name>
<evidence type="ECO:0008006" key="3">
    <source>
        <dbReference type="Google" id="ProtNLM"/>
    </source>
</evidence>
<dbReference type="PANTHER" id="PTHR43883">
    <property type="entry name" value="SLR0207 PROTEIN"/>
    <property type="match status" value="1"/>
</dbReference>